<comment type="caution">
    <text evidence="2">The sequence shown here is derived from an EMBL/GenBank/DDBJ whole genome shotgun (WGS) entry which is preliminary data.</text>
</comment>
<protein>
    <submittedName>
        <fullName evidence="2">(Mediterranean fruit fly) hypothetical protein</fullName>
    </submittedName>
</protein>
<accession>A0A811U423</accession>
<evidence type="ECO:0000313" key="3">
    <source>
        <dbReference type="Proteomes" id="UP000606786"/>
    </source>
</evidence>
<proteinExistence type="predicted"/>
<feature type="compositionally biased region" description="Acidic residues" evidence="1">
    <location>
        <begin position="53"/>
        <end position="62"/>
    </location>
</feature>
<feature type="region of interest" description="Disordered" evidence="1">
    <location>
        <begin position="49"/>
        <end position="70"/>
    </location>
</feature>
<dbReference type="Proteomes" id="UP000606786">
    <property type="component" value="Unassembled WGS sequence"/>
</dbReference>
<sequence>MENATAAPQQNEQQQLKCVMHKVAKHEYTLTYNTRTYERINFQSQAKLVTEQEQGEEEEEEDAGKVAKKQITNNTTGHVCNFSWRGV</sequence>
<evidence type="ECO:0000313" key="2">
    <source>
        <dbReference type="EMBL" id="CAD6993150.1"/>
    </source>
</evidence>
<reference evidence="2" key="1">
    <citation type="submission" date="2020-11" db="EMBL/GenBank/DDBJ databases">
        <authorList>
            <person name="Whitehead M."/>
        </authorList>
    </citation>
    <scope>NUCLEOTIDE SEQUENCE</scope>
    <source>
        <strain evidence="2">EGII</strain>
    </source>
</reference>
<evidence type="ECO:0000256" key="1">
    <source>
        <dbReference type="SAM" id="MobiDB-lite"/>
    </source>
</evidence>
<gene>
    <name evidence="2" type="ORF">CCAP1982_LOCUS1976</name>
</gene>
<keyword evidence="3" id="KW-1185">Reference proteome</keyword>
<organism evidence="2 3">
    <name type="scientific">Ceratitis capitata</name>
    <name type="common">Mediterranean fruit fly</name>
    <name type="synonym">Tephritis capitata</name>
    <dbReference type="NCBI Taxonomy" id="7213"/>
    <lineage>
        <taxon>Eukaryota</taxon>
        <taxon>Metazoa</taxon>
        <taxon>Ecdysozoa</taxon>
        <taxon>Arthropoda</taxon>
        <taxon>Hexapoda</taxon>
        <taxon>Insecta</taxon>
        <taxon>Pterygota</taxon>
        <taxon>Neoptera</taxon>
        <taxon>Endopterygota</taxon>
        <taxon>Diptera</taxon>
        <taxon>Brachycera</taxon>
        <taxon>Muscomorpha</taxon>
        <taxon>Tephritoidea</taxon>
        <taxon>Tephritidae</taxon>
        <taxon>Ceratitis</taxon>
        <taxon>Ceratitis</taxon>
    </lineage>
</organism>
<name>A0A811U423_CERCA</name>
<dbReference type="EMBL" id="CAJHJT010000001">
    <property type="protein sequence ID" value="CAD6993150.1"/>
    <property type="molecule type" value="Genomic_DNA"/>
</dbReference>
<dbReference type="AlphaFoldDB" id="A0A811U423"/>